<sequence length="334" mass="38847">MLSRVAERIYWSARYLERVENTARLVGVYDNLLFDLPRDTNISWFNLIKINSCTDTFSERYKVQDEHNVVKFLLADDTNPSSMLSSLKQAKENIRTTRDVLPQDTWELINELDLYARNNIRQGINRTDRHKFLNNIIQRCQEINGLFEGAMSRDASWQFMTLGRNLERADMTTRILDAGVSIMLQPNQGTRINLSQVVWGNVLRSLSGYMNYRRSVRTAIESKKVARFLLEDEFFPRTLSYCINEMETAAKKLPRSKLVLQAVKALKAHHYSLANGHPLDEKFRDYLNELQISISDLHGVLMTNWFAFNMGDPQEEAPTLKNNMEKEYQFACQA</sequence>
<gene>
    <name evidence="2" type="ORF">WNY58_06930</name>
</gene>
<organism evidence="2 3">
    <name type="scientific">Neptuniibacter pectenicola</name>
    <dbReference type="NCBI Taxonomy" id="1806669"/>
    <lineage>
        <taxon>Bacteria</taxon>
        <taxon>Pseudomonadati</taxon>
        <taxon>Pseudomonadota</taxon>
        <taxon>Gammaproteobacteria</taxon>
        <taxon>Oceanospirillales</taxon>
        <taxon>Oceanospirillaceae</taxon>
        <taxon>Neptuniibacter</taxon>
    </lineage>
</organism>
<feature type="domain" description="DUF403" evidence="1">
    <location>
        <begin position="1"/>
        <end position="306"/>
    </location>
</feature>
<protein>
    <submittedName>
        <fullName evidence="2">Alpha-E domain-containing protein</fullName>
    </submittedName>
</protein>
<reference evidence="2 3" key="1">
    <citation type="submission" date="2024-03" db="EMBL/GenBank/DDBJ databases">
        <title>Community enrichment and isolation of bacterial strains for fucoidan degradation.</title>
        <authorList>
            <person name="Sichert A."/>
        </authorList>
    </citation>
    <scope>NUCLEOTIDE SEQUENCE [LARGE SCALE GENOMIC DNA]</scope>
    <source>
        <strain evidence="2 3">AS76</strain>
    </source>
</reference>
<dbReference type="InterPro" id="IPR007296">
    <property type="entry name" value="DUF403"/>
</dbReference>
<dbReference type="Proteomes" id="UP001449225">
    <property type="component" value="Unassembled WGS sequence"/>
</dbReference>
<name>A0ABU9TQW6_9GAMM</name>
<evidence type="ECO:0000313" key="3">
    <source>
        <dbReference type="Proteomes" id="UP001449225"/>
    </source>
</evidence>
<comment type="caution">
    <text evidence="2">The sequence shown here is derived from an EMBL/GenBank/DDBJ whole genome shotgun (WGS) entry which is preliminary data.</text>
</comment>
<evidence type="ECO:0000313" key="2">
    <source>
        <dbReference type="EMBL" id="MEM5536123.1"/>
    </source>
</evidence>
<dbReference type="PANTHER" id="PTHR34595:SF7">
    <property type="entry name" value="SLL1039 PROTEIN"/>
    <property type="match status" value="1"/>
</dbReference>
<evidence type="ECO:0000259" key="1">
    <source>
        <dbReference type="Pfam" id="PF04168"/>
    </source>
</evidence>
<dbReference type="Pfam" id="PF04168">
    <property type="entry name" value="Alpha-E"/>
    <property type="match status" value="1"/>
</dbReference>
<dbReference type="EMBL" id="JBBMRA010000004">
    <property type="protein sequence ID" value="MEM5536123.1"/>
    <property type="molecule type" value="Genomic_DNA"/>
</dbReference>
<dbReference type="RefSeq" id="WP_342854120.1">
    <property type="nucleotide sequence ID" value="NZ_JBBMRA010000004.1"/>
</dbReference>
<keyword evidence="3" id="KW-1185">Reference proteome</keyword>
<accession>A0ABU9TQW6</accession>
<dbReference type="InterPro" id="IPR051680">
    <property type="entry name" value="ATP-dep_Glu-Cys_Ligase-2"/>
</dbReference>
<dbReference type="PANTHER" id="PTHR34595">
    <property type="entry name" value="BLR5612 PROTEIN"/>
    <property type="match status" value="1"/>
</dbReference>
<proteinExistence type="predicted"/>